<dbReference type="EMBL" id="FOFZ01000001">
    <property type="protein sequence ID" value="SEP96839.1"/>
    <property type="molecule type" value="Genomic_DNA"/>
</dbReference>
<dbReference type="PANTHER" id="PTHR11614">
    <property type="entry name" value="PHOSPHOLIPASE-RELATED"/>
    <property type="match status" value="1"/>
</dbReference>
<dbReference type="InterPro" id="IPR051044">
    <property type="entry name" value="MAG_DAG_Lipase"/>
</dbReference>
<dbReference type="AlphaFoldDB" id="A0A1H9C6T3"/>
<organism evidence="2 3">
    <name type="scientific">Flavobacterium frigoris</name>
    <dbReference type="NCBI Taxonomy" id="229204"/>
    <lineage>
        <taxon>Bacteria</taxon>
        <taxon>Pseudomonadati</taxon>
        <taxon>Bacteroidota</taxon>
        <taxon>Flavobacteriia</taxon>
        <taxon>Flavobacteriales</taxon>
        <taxon>Flavobacteriaceae</taxon>
        <taxon>Flavobacterium</taxon>
    </lineage>
</organism>
<proteinExistence type="predicted"/>
<sequence>MRYIKIGLLLCVLFTISCTVNLKKLQREDNVYKLSTEEQLKDVKHIAAIENFYNSGKEAYFTGKENIEIYYKIFKQTEVESPAILISSGRTEAAIKYKELIFDLYNNGYSVYIHDHRGQGLSGRMAEDSDMGYIDSFQFYIDDMKYFYDNMLKKSNHEKKYLLTHSMGGAIGMTYLEQNPNDFNAAAFSSPMLGFVTPTCGASMILTGEKPKYALGQGKYQADKLVFKNNKLTESEIRYARMNSAFAKKPEARLGGATYQWVSKSCQQFDYINDNIKNIKTPFILFSAENEKIVNPKAHQVFIEEAQKLGKTCEAFLIENAQHELLIEKDEQRIATINQIFKYFDRY</sequence>
<dbReference type="Pfam" id="PF12146">
    <property type="entry name" value="Hydrolase_4"/>
    <property type="match status" value="1"/>
</dbReference>
<dbReference type="RefSeq" id="WP_074720133.1">
    <property type="nucleotide sequence ID" value="NZ_CBCRVS010000003.1"/>
</dbReference>
<accession>A0A1H9C6T3</accession>
<protein>
    <submittedName>
        <fullName evidence="2">Lysophospholipase</fullName>
    </submittedName>
</protein>
<keyword evidence="3" id="KW-1185">Reference proteome</keyword>
<dbReference type="PROSITE" id="PS51257">
    <property type="entry name" value="PROKAR_LIPOPROTEIN"/>
    <property type="match status" value="1"/>
</dbReference>
<name>A0A1H9C6T3_FLAFI</name>
<dbReference type="OrthoDB" id="59888at2"/>
<evidence type="ECO:0000313" key="3">
    <source>
        <dbReference type="Proteomes" id="UP000183658"/>
    </source>
</evidence>
<dbReference type="Gene3D" id="3.40.50.1820">
    <property type="entry name" value="alpha/beta hydrolase"/>
    <property type="match status" value="1"/>
</dbReference>
<dbReference type="InterPro" id="IPR029058">
    <property type="entry name" value="AB_hydrolase_fold"/>
</dbReference>
<evidence type="ECO:0000313" key="2">
    <source>
        <dbReference type="EMBL" id="SEP96839.1"/>
    </source>
</evidence>
<reference evidence="3" key="1">
    <citation type="submission" date="2016-10" db="EMBL/GenBank/DDBJ databases">
        <authorList>
            <person name="Varghese N."/>
            <person name="Submissions S."/>
        </authorList>
    </citation>
    <scope>NUCLEOTIDE SEQUENCE [LARGE SCALE GENOMIC DNA]</scope>
    <source>
        <strain evidence="3">DSM 15719</strain>
    </source>
</reference>
<evidence type="ECO:0000259" key="1">
    <source>
        <dbReference type="Pfam" id="PF12146"/>
    </source>
</evidence>
<gene>
    <name evidence="2" type="ORF">SAMN05444355_10190</name>
</gene>
<dbReference type="InterPro" id="IPR022742">
    <property type="entry name" value="Hydrolase_4"/>
</dbReference>
<dbReference type="SUPFAM" id="SSF53474">
    <property type="entry name" value="alpha/beta-Hydrolases"/>
    <property type="match status" value="1"/>
</dbReference>
<feature type="domain" description="Serine aminopeptidase S33" evidence="1">
    <location>
        <begin position="83"/>
        <end position="330"/>
    </location>
</feature>
<dbReference type="Proteomes" id="UP000183658">
    <property type="component" value="Unassembled WGS sequence"/>
</dbReference>